<proteinExistence type="predicted"/>
<dbReference type="Proteomes" id="UP000006377">
    <property type="component" value="Chromosome"/>
</dbReference>
<evidence type="ECO:0008006" key="4">
    <source>
        <dbReference type="Google" id="ProtNLM"/>
    </source>
</evidence>
<protein>
    <recommendedName>
        <fullName evidence="4">DUF465 domain-containing protein</fullName>
    </recommendedName>
</protein>
<dbReference type="STRING" id="402881.Plav_2082"/>
<dbReference type="RefSeq" id="WP_012111000.1">
    <property type="nucleotide sequence ID" value="NC_009719.1"/>
</dbReference>
<feature type="coiled-coil region" evidence="1">
    <location>
        <begin position="7"/>
        <end position="55"/>
    </location>
</feature>
<dbReference type="EMBL" id="CP000774">
    <property type="protein sequence ID" value="ABS63696.1"/>
    <property type="molecule type" value="Genomic_DNA"/>
</dbReference>
<dbReference type="OrthoDB" id="7362854at2"/>
<dbReference type="InterPro" id="IPR007420">
    <property type="entry name" value="DUF465"/>
</dbReference>
<reference evidence="2 3" key="1">
    <citation type="journal article" date="2011" name="Stand. Genomic Sci.">
        <title>Complete genome sequence of Parvibaculum lavamentivorans type strain (DS-1(T)).</title>
        <authorList>
            <person name="Schleheck D."/>
            <person name="Weiss M."/>
            <person name="Pitluck S."/>
            <person name="Bruce D."/>
            <person name="Land M.L."/>
            <person name="Han S."/>
            <person name="Saunders E."/>
            <person name="Tapia R."/>
            <person name="Detter C."/>
            <person name="Brettin T."/>
            <person name="Han J."/>
            <person name="Woyke T."/>
            <person name="Goodwin L."/>
            <person name="Pennacchio L."/>
            <person name="Nolan M."/>
            <person name="Cook A.M."/>
            <person name="Kjelleberg S."/>
            <person name="Thomas T."/>
        </authorList>
    </citation>
    <scope>NUCLEOTIDE SEQUENCE [LARGE SCALE GENOMIC DNA]</scope>
    <source>
        <strain evidence="3">DS-1 / DSM 13023 / NCIMB 13966</strain>
    </source>
</reference>
<dbReference type="Pfam" id="PF04325">
    <property type="entry name" value="DUF465"/>
    <property type="match status" value="1"/>
</dbReference>
<evidence type="ECO:0000313" key="3">
    <source>
        <dbReference type="Proteomes" id="UP000006377"/>
    </source>
</evidence>
<dbReference type="InterPro" id="IPR038444">
    <property type="entry name" value="DUF465_sf"/>
</dbReference>
<evidence type="ECO:0000313" key="2">
    <source>
        <dbReference type="EMBL" id="ABS63696.1"/>
    </source>
</evidence>
<gene>
    <name evidence="2" type="ordered locus">Plav_2082</name>
</gene>
<dbReference type="AlphaFoldDB" id="A7HUW3"/>
<dbReference type="Gene3D" id="6.10.280.50">
    <property type="match status" value="1"/>
</dbReference>
<dbReference type="KEGG" id="pla:Plav_2082"/>
<dbReference type="HOGENOM" id="CLU_175516_2_1_5"/>
<dbReference type="eggNOG" id="COG5570">
    <property type="taxonomic scope" value="Bacteria"/>
</dbReference>
<evidence type="ECO:0000256" key="1">
    <source>
        <dbReference type="SAM" id="Coils"/>
    </source>
</evidence>
<sequence>MALESHIAELRDRHRALEQEIDSQVHHPSSDDLHIAELKKQKLRLKEEIERLNGTRDAA</sequence>
<keyword evidence="3" id="KW-1185">Reference proteome</keyword>
<name>A7HUW3_PARL1</name>
<keyword evidence="1" id="KW-0175">Coiled coil</keyword>
<accession>A7HUW3</accession>
<organism evidence="2 3">
    <name type="scientific">Parvibaculum lavamentivorans (strain DS-1 / DSM 13023 / NCIMB 13966)</name>
    <dbReference type="NCBI Taxonomy" id="402881"/>
    <lineage>
        <taxon>Bacteria</taxon>
        <taxon>Pseudomonadati</taxon>
        <taxon>Pseudomonadota</taxon>
        <taxon>Alphaproteobacteria</taxon>
        <taxon>Hyphomicrobiales</taxon>
        <taxon>Parvibaculaceae</taxon>
        <taxon>Parvibaculum</taxon>
    </lineage>
</organism>